<accession>A0AAV6XTI1</accession>
<dbReference type="SUPFAM" id="SSF47699">
    <property type="entry name" value="Bifunctional inhibitor/lipid-transfer protein/seed storage 2S albumin"/>
    <property type="match status" value="2"/>
</dbReference>
<sequence length="185" mass="19163">MGCRTLLIMALATSRVSAISCTEAVTKLMPCQPFLLGTASSVTVPCCQGAVSLSQLIGSKPGELKSTCECLKQAAASMGVNVDRAKQLPQLCNITVTVPIDPNVDCNRWFVAVVIMAVVVGGATAAIQCNDAVTQVLPCEAFLMSGDSAPSAACCSAAQSLDKIATASQGDRRAICECFKETARI</sequence>
<dbReference type="Gene3D" id="1.10.110.10">
    <property type="entry name" value="Plant lipid-transfer and hydrophobic proteins"/>
    <property type="match status" value="2"/>
</dbReference>
<organism evidence="6 7">
    <name type="scientific">Buddleja alternifolia</name>
    <dbReference type="NCBI Taxonomy" id="168488"/>
    <lineage>
        <taxon>Eukaryota</taxon>
        <taxon>Viridiplantae</taxon>
        <taxon>Streptophyta</taxon>
        <taxon>Embryophyta</taxon>
        <taxon>Tracheophyta</taxon>
        <taxon>Spermatophyta</taxon>
        <taxon>Magnoliopsida</taxon>
        <taxon>eudicotyledons</taxon>
        <taxon>Gunneridae</taxon>
        <taxon>Pentapetalae</taxon>
        <taxon>asterids</taxon>
        <taxon>lamiids</taxon>
        <taxon>Lamiales</taxon>
        <taxon>Scrophulariaceae</taxon>
        <taxon>Buddlejeae</taxon>
        <taxon>Buddleja</taxon>
    </lineage>
</organism>
<dbReference type="InterPro" id="IPR000528">
    <property type="entry name" value="Plant_nsLTP"/>
</dbReference>
<feature type="domain" description="Bifunctional inhibitor/plant lipid transfer protein/seed storage helical" evidence="5">
    <location>
        <begin position="21"/>
        <end position="106"/>
    </location>
</feature>
<evidence type="ECO:0000256" key="3">
    <source>
        <dbReference type="ARBA" id="ARBA00023121"/>
    </source>
</evidence>
<protein>
    <recommendedName>
        <fullName evidence="5">Bifunctional inhibitor/plant lipid transfer protein/seed storage helical domain-containing protein</fullName>
    </recommendedName>
</protein>
<dbReference type="Pfam" id="PF00234">
    <property type="entry name" value="Tryp_alpha_amyl"/>
    <property type="match status" value="1"/>
</dbReference>
<keyword evidence="3" id="KW-0446">Lipid-binding</keyword>
<dbReference type="Proteomes" id="UP000826271">
    <property type="component" value="Unassembled WGS sequence"/>
</dbReference>
<proteinExistence type="inferred from homology"/>
<evidence type="ECO:0000256" key="4">
    <source>
        <dbReference type="SAM" id="SignalP"/>
    </source>
</evidence>
<dbReference type="GO" id="GO:0008289">
    <property type="term" value="F:lipid binding"/>
    <property type="evidence" value="ECO:0007669"/>
    <property type="project" value="UniProtKB-KW"/>
</dbReference>
<comment type="caution">
    <text evidence="6">The sequence shown here is derived from an EMBL/GenBank/DDBJ whole genome shotgun (WGS) entry which is preliminary data.</text>
</comment>
<keyword evidence="2" id="KW-0813">Transport</keyword>
<name>A0AAV6XTI1_9LAMI</name>
<evidence type="ECO:0000259" key="5">
    <source>
        <dbReference type="Pfam" id="PF00234"/>
    </source>
</evidence>
<evidence type="ECO:0000256" key="1">
    <source>
        <dbReference type="ARBA" id="ARBA00009748"/>
    </source>
</evidence>
<comment type="similarity">
    <text evidence="1">Belongs to the plant LTP family.</text>
</comment>
<feature type="chain" id="PRO_5043899582" description="Bifunctional inhibitor/plant lipid transfer protein/seed storage helical domain-containing protein" evidence="4">
    <location>
        <begin position="19"/>
        <end position="185"/>
    </location>
</feature>
<evidence type="ECO:0000313" key="6">
    <source>
        <dbReference type="EMBL" id="KAG8385773.1"/>
    </source>
</evidence>
<gene>
    <name evidence="6" type="ORF">BUALT_Bualt03G0080100</name>
</gene>
<dbReference type="PANTHER" id="PTHR33076">
    <property type="entry name" value="NON-SPECIFIC LIPID-TRANSFER PROTEIN 2-RELATED"/>
    <property type="match status" value="1"/>
</dbReference>
<dbReference type="GO" id="GO:0006869">
    <property type="term" value="P:lipid transport"/>
    <property type="evidence" value="ECO:0007669"/>
    <property type="project" value="InterPro"/>
</dbReference>
<keyword evidence="4" id="KW-0732">Signal</keyword>
<evidence type="ECO:0000256" key="2">
    <source>
        <dbReference type="ARBA" id="ARBA00022448"/>
    </source>
</evidence>
<evidence type="ECO:0000313" key="7">
    <source>
        <dbReference type="Proteomes" id="UP000826271"/>
    </source>
</evidence>
<feature type="signal peptide" evidence="4">
    <location>
        <begin position="1"/>
        <end position="18"/>
    </location>
</feature>
<keyword evidence="7" id="KW-1185">Reference proteome</keyword>
<dbReference type="InterPro" id="IPR016140">
    <property type="entry name" value="Bifunc_inhib/LTP/seed_store"/>
</dbReference>
<reference evidence="6" key="1">
    <citation type="submission" date="2019-10" db="EMBL/GenBank/DDBJ databases">
        <authorList>
            <person name="Zhang R."/>
            <person name="Pan Y."/>
            <person name="Wang J."/>
            <person name="Ma R."/>
            <person name="Yu S."/>
        </authorList>
    </citation>
    <scope>NUCLEOTIDE SEQUENCE</scope>
    <source>
        <strain evidence="6">LA-IB0</strain>
        <tissue evidence="6">Leaf</tissue>
    </source>
</reference>
<dbReference type="InterPro" id="IPR036312">
    <property type="entry name" value="Bifun_inhib/LTP/seed_sf"/>
</dbReference>
<dbReference type="EMBL" id="WHWC01000003">
    <property type="protein sequence ID" value="KAG8385773.1"/>
    <property type="molecule type" value="Genomic_DNA"/>
</dbReference>
<dbReference type="PRINTS" id="PR00382">
    <property type="entry name" value="LIPIDTRNSFER"/>
</dbReference>
<dbReference type="AlphaFoldDB" id="A0AAV6XTI1"/>
<dbReference type="CDD" id="cd01960">
    <property type="entry name" value="nsLTP1"/>
    <property type="match status" value="1"/>
</dbReference>